<dbReference type="InterPro" id="IPR000863">
    <property type="entry name" value="Sulfotransferase_dom"/>
</dbReference>
<keyword evidence="5" id="KW-1185">Reference proteome</keyword>
<keyword evidence="2 4" id="KW-0808">Transferase</keyword>
<evidence type="ECO:0000313" key="5">
    <source>
        <dbReference type="Proteomes" id="UP001381693"/>
    </source>
</evidence>
<proteinExistence type="inferred from homology"/>
<gene>
    <name evidence="4" type="primary">SULT1C3_5</name>
    <name evidence="4" type="ORF">SK128_015706</name>
</gene>
<name>A0AAN8WUU3_HALRR</name>
<dbReference type="PANTHER" id="PTHR11783">
    <property type="entry name" value="SULFOTRANSFERASE SULT"/>
    <property type="match status" value="1"/>
</dbReference>
<accession>A0AAN8WUU3</accession>
<evidence type="ECO:0000256" key="2">
    <source>
        <dbReference type="ARBA" id="ARBA00022679"/>
    </source>
</evidence>
<protein>
    <submittedName>
        <fullName evidence="4">Sulfotransferase</fullName>
        <ecNumber evidence="4">2.8.2.4</ecNumber>
    </submittedName>
</protein>
<dbReference type="GO" id="GO:0004304">
    <property type="term" value="F:estrone sulfotransferase activity"/>
    <property type="evidence" value="ECO:0007669"/>
    <property type="project" value="UniProtKB-EC"/>
</dbReference>
<organism evidence="4 5">
    <name type="scientific">Halocaridina rubra</name>
    <name type="common">Hawaiian red shrimp</name>
    <dbReference type="NCBI Taxonomy" id="373956"/>
    <lineage>
        <taxon>Eukaryota</taxon>
        <taxon>Metazoa</taxon>
        <taxon>Ecdysozoa</taxon>
        <taxon>Arthropoda</taxon>
        <taxon>Crustacea</taxon>
        <taxon>Multicrustacea</taxon>
        <taxon>Malacostraca</taxon>
        <taxon>Eumalacostraca</taxon>
        <taxon>Eucarida</taxon>
        <taxon>Decapoda</taxon>
        <taxon>Pleocyemata</taxon>
        <taxon>Caridea</taxon>
        <taxon>Atyoidea</taxon>
        <taxon>Atyidae</taxon>
        <taxon>Halocaridina</taxon>
    </lineage>
</organism>
<dbReference type="Proteomes" id="UP001381693">
    <property type="component" value="Unassembled WGS sequence"/>
</dbReference>
<sequence length="217" mass="25184">ADHVLDHRVFQFPEIIEKFKGPLPQAGERLALATSLPSPRTLKTHMPFSLLPPKLLDTCKVIYLARNPRDVVVSYYHHHRMWLTHGFTVMWSPFWSHLGEAWERREHTNLLLLTYEQLKEDLPAVIKKVALFLGKPISEDNMKTLTAHLHIDSMKNNPAVNAVAEAENGLLDLREGGFVRQGKLGGWREYFDDEMSSRFDRWIRDKGQGLDEKFNWT</sequence>
<evidence type="ECO:0000256" key="1">
    <source>
        <dbReference type="ARBA" id="ARBA00005771"/>
    </source>
</evidence>
<comment type="similarity">
    <text evidence="1">Belongs to the sulfotransferase 1 family.</text>
</comment>
<feature type="domain" description="Sulfotransferase" evidence="3">
    <location>
        <begin position="25"/>
        <end position="208"/>
    </location>
</feature>
<evidence type="ECO:0000313" key="4">
    <source>
        <dbReference type="EMBL" id="KAK7072736.1"/>
    </source>
</evidence>
<dbReference type="EC" id="2.8.2.4" evidence="4"/>
<dbReference type="SUPFAM" id="SSF52540">
    <property type="entry name" value="P-loop containing nucleoside triphosphate hydrolases"/>
    <property type="match status" value="1"/>
</dbReference>
<dbReference type="InterPro" id="IPR027417">
    <property type="entry name" value="P-loop_NTPase"/>
</dbReference>
<comment type="caution">
    <text evidence="4">The sequence shown here is derived from an EMBL/GenBank/DDBJ whole genome shotgun (WGS) entry which is preliminary data.</text>
</comment>
<dbReference type="Gene3D" id="3.40.50.300">
    <property type="entry name" value="P-loop containing nucleotide triphosphate hydrolases"/>
    <property type="match status" value="1"/>
</dbReference>
<dbReference type="EMBL" id="JAXCGZ010013355">
    <property type="protein sequence ID" value="KAK7072736.1"/>
    <property type="molecule type" value="Genomic_DNA"/>
</dbReference>
<feature type="non-terminal residue" evidence="4">
    <location>
        <position position="1"/>
    </location>
</feature>
<reference evidence="4 5" key="1">
    <citation type="submission" date="2023-11" db="EMBL/GenBank/DDBJ databases">
        <title>Halocaridina rubra genome assembly.</title>
        <authorList>
            <person name="Smith C."/>
        </authorList>
    </citation>
    <scope>NUCLEOTIDE SEQUENCE [LARGE SCALE GENOMIC DNA]</scope>
    <source>
        <strain evidence="4">EP-1</strain>
        <tissue evidence="4">Whole</tissue>
    </source>
</reference>
<dbReference type="Pfam" id="PF00685">
    <property type="entry name" value="Sulfotransfer_1"/>
    <property type="match status" value="1"/>
</dbReference>
<evidence type="ECO:0000259" key="3">
    <source>
        <dbReference type="Pfam" id="PF00685"/>
    </source>
</evidence>
<dbReference type="AlphaFoldDB" id="A0AAN8WUU3"/>